<sequence length="70" mass="7657">MLVQDPSKNNEVDEIFNQVRQLGAVELPIKQLNPSSSSTSFTGTGRLLSGETVSSVPQQPQTVVRHCFLD</sequence>
<gene>
    <name evidence="1" type="ORF">J1N35_032975</name>
</gene>
<comment type="caution">
    <text evidence="1">The sequence shown here is derived from an EMBL/GenBank/DDBJ whole genome shotgun (WGS) entry which is preliminary data.</text>
</comment>
<dbReference type="OrthoDB" id="25887at2759"/>
<accession>A0A9D3ZP50</accession>
<protein>
    <submittedName>
        <fullName evidence="1">Uncharacterized protein</fullName>
    </submittedName>
</protein>
<name>A0A9D3ZP50_9ROSI</name>
<dbReference type="Proteomes" id="UP000828251">
    <property type="component" value="Unassembled WGS sequence"/>
</dbReference>
<reference evidence="1 2" key="1">
    <citation type="journal article" date="2021" name="Plant Biotechnol. J.">
        <title>Multi-omics assisted identification of the key and species-specific regulatory components of drought-tolerant mechanisms in Gossypium stocksii.</title>
        <authorList>
            <person name="Yu D."/>
            <person name="Ke L."/>
            <person name="Zhang D."/>
            <person name="Wu Y."/>
            <person name="Sun Y."/>
            <person name="Mei J."/>
            <person name="Sun J."/>
            <person name="Sun Y."/>
        </authorList>
    </citation>
    <scope>NUCLEOTIDE SEQUENCE [LARGE SCALE GENOMIC DNA]</scope>
    <source>
        <strain evidence="2">cv. E1</strain>
        <tissue evidence="1">Leaf</tissue>
    </source>
</reference>
<dbReference type="AlphaFoldDB" id="A0A9D3ZP50"/>
<evidence type="ECO:0000313" key="2">
    <source>
        <dbReference type="Proteomes" id="UP000828251"/>
    </source>
</evidence>
<organism evidence="1 2">
    <name type="scientific">Gossypium stocksii</name>
    <dbReference type="NCBI Taxonomy" id="47602"/>
    <lineage>
        <taxon>Eukaryota</taxon>
        <taxon>Viridiplantae</taxon>
        <taxon>Streptophyta</taxon>
        <taxon>Embryophyta</taxon>
        <taxon>Tracheophyta</taxon>
        <taxon>Spermatophyta</taxon>
        <taxon>Magnoliopsida</taxon>
        <taxon>eudicotyledons</taxon>
        <taxon>Gunneridae</taxon>
        <taxon>Pentapetalae</taxon>
        <taxon>rosids</taxon>
        <taxon>malvids</taxon>
        <taxon>Malvales</taxon>
        <taxon>Malvaceae</taxon>
        <taxon>Malvoideae</taxon>
        <taxon>Gossypium</taxon>
    </lineage>
</organism>
<evidence type="ECO:0000313" key="1">
    <source>
        <dbReference type="EMBL" id="KAH1054910.1"/>
    </source>
</evidence>
<proteinExistence type="predicted"/>
<keyword evidence="2" id="KW-1185">Reference proteome</keyword>
<dbReference type="EMBL" id="JAIQCV010000010">
    <property type="protein sequence ID" value="KAH1054910.1"/>
    <property type="molecule type" value="Genomic_DNA"/>
</dbReference>